<dbReference type="FunFam" id="2.60.260.20:FF:000013">
    <property type="entry name" value="DnaJ subfamily B member 11"/>
    <property type="match status" value="1"/>
</dbReference>
<dbReference type="GO" id="GO:0051082">
    <property type="term" value="F:unfolded protein binding"/>
    <property type="evidence" value="ECO:0007669"/>
    <property type="project" value="InterPro"/>
</dbReference>
<name>A0AAV6UXB1_9ARAC</name>
<dbReference type="GO" id="GO:0005829">
    <property type="term" value="C:cytosol"/>
    <property type="evidence" value="ECO:0007669"/>
    <property type="project" value="TreeGrafter"/>
</dbReference>
<evidence type="ECO:0000313" key="4">
    <source>
        <dbReference type="Proteomes" id="UP000827092"/>
    </source>
</evidence>
<protein>
    <recommendedName>
        <fullName evidence="2">Chaperone DnaJ C-terminal domain-containing protein</fullName>
    </recommendedName>
</protein>
<evidence type="ECO:0000313" key="3">
    <source>
        <dbReference type="EMBL" id="KAG8188111.1"/>
    </source>
</evidence>
<dbReference type="PANTHER" id="PTHR24078:SF519">
    <property type="entry name" value="DNAJ HOMOLOG SUBFAMILY B MEMBER 13"/>
    <property type="match status" value="1"/>
</dbReference>
<comment type="caution">
    <text evidence="3">The sequence shown here is derived from an EMBL/GenBank/DDBJ whole genome shotgun (WGS) entry which is preliminary data.</text>
</comment>
<dbReference type="Gene3D" id="2.60.260.20">
    <property type="entry name" value="Urease metallochaperone UreE, N-terminal domain"/>
    <property type="match status" value="1"/>
</dbReference>
<dbReference type="InterPro" id="IPR008971">
    <property type="entry name" value="HSP40/DnaJ_pept-bd"/>
</dbReference>
<dbReference type="InterPro" id="IPR002939">
    <property type="entry name" value="DnaJ_C"/>
</dbReference>
<keyword evidence="4" id="KW-1185">Reference proteome</keyword>
<reference evidence="3 4" key="1">
    <citation type="journal article" date="2022" name="Nat. Ecol. Evol.">
        <title>A masculinizing supergene underlies an exaggerated male reproductive morph in a spider.</title>
        <authorList>
            <person name="Hendrickx F."/>
            <person name="De Corte Z."/>
            <person name="Sonet G."/>
            <person name="Van Belleghem S.M."/>
            <person name="Kostlbacher S."/>
            <person name="Vangestel C."/>
        </authorList>
    </citation>
    <scope>NUCLEOTIDE SEQUENCE [LARGE SCALE GENOMIC DNA]</scope>
    <source>
        <strain evidence="3">W744_W776</strain>
    </source>
</reference>
<feature type="domain" description="Chaperone DnaJ C-terminal" evidence="2">
    <location>
        <begin position="6"/>
        <end position="98"/>
    </location>
</feature>
<sequence length="118" mass="13044">MSGPNMSPGNVILRAEILPDSAFRLEGQDMVLTQTVSLSEALLGCTVGVTTFDGKRIHLQVTEVIQPKYRIPIKGEGMPIIGLGCKSDLIVEFDVIFPEKINSRQRKLLEETFNVKTN</sequence>
<dbReference type="SUPFAM" id="SSF49493">
    <property type="entry name" value="HSP40/DnaJ peptide-binding domain"/>
    <property type="match status" value="1"/>
</dbReference>
<evidence type="ECO:0000256" key="1">
    <source>
        <dbReference type="ARBA" id="ARBA00023186"/>
    </source>
</evidence>
<dbReference type="GO" id="GO:0006457">
    <property type="term" value="P:protein folding"/>
    <property type="evidence" value="ECO:0007669"/>
    <property type="project" value="InterPro"/>
</dbReference>
<evidence type="ECO:0000259" key="2">
    <source>
        <dbReference type="Pfam" id="PF01556"/>
    </source>
</evidence>
<dbReference type="PANTHER" id="PTHR24078">
    <property type="entry name" value="DNAJ HOMOLOG SUBFAMILY C MEMBER"/>
    <property type="match status" value="1"/>
</dbReference>
<dbReference type="Pfam" id="PF01556">
    <property type="entry name" value="DnaJ_C"/>
    <property type="match status" value="1"/>
</dbReference>
<proteinExistence type="predicted"/>
<dbReference type="EMBL" id="JAFNEN010000248">
    <property type="protein sequence ID" value="KAG8188111.1"/>
    <property type="molecule type" value="Genomic_DNA"/>
</dbReference>
<organism evidence="3 4">
    <name type="scientific">Oedothorax gibbosus</name>
    <dbReference type="NCBI Taxonomy" id="931172"/>
    <lineage>
        <taxon>Eukaryota</taxon>
        <taxon>Metazoa</taxon>
        <taxon>Ecdysozoa</taxon>
        <taxon>Arthropoda</taxon>
        <taxon>Chelicerata</taxon>
        <taxon>Arachnida</taxon>
        <taxon>Araneae</taxon>
        <taxon>Araneomorphae</taxon>
        <taxon>Entelegynae</taxon>
        <taxon>Araneoidea</taxon>
        <taxon>Linyphiidae</taxon>
        <taxon>Erigoninae</taxon>
        <taxon>Oedothorax</taxon>
    </lineage>
</organism>
<accession>A0AAV6UXB1</accession>
<dbReference type="InterPro" id="IPR051339">
    <property type="entry name" value="DnaJ_subfamily_B"/>
</dbReference>
<dbReference type="GO" id="GO:0051087">
    <property type="term" value="F:protein-folding chaperone binding"/>
    <property type="evidence" value="ECO:0007669"/>
    <property type="project" value="TreeGrafter"/>
</dbReference>
<dbReference type="CDD" id="cd10747">
    <property type="entry name" value="DnaJ_C"/>
    <property type="match status" value="1"/>
</dbReference>
<dbReference type="Proteomes" id="UP000827092">
    <property type="component" value="Unassembled WGS sequence"/>
</dbReference>
<gene>
    <name evidence="3" type="ORF">JTE90_029039</name>
</gene>
<dbReference type="AlphaFoldDB" id="A0AAV6UXB1"/>
<keyword evidence="1" id="KW-0143">Chaperone</keyword>